<name>A0AAQ1GNV2_9BURK</name>
<evidence type="ECO:0000256" key="1">
    <source>
        <dbReference type="SAM" id="Phobius"/>
    </source>
</evidence>
<dbReference type="Proteomes" id="UP000183529">
    <property type="component" value="Unassembled WGS sequence"/>
</dbReference>
<dbReference type="InterPro" id="IPR050228">
    <property type="entry name" value="Carboxylesterase_BioH"/>
</dbReference>
<protein>
    <submittedName>
        <fullName evidence="3">Lysophospholipase, alpha-beta hydrolase superfamily</fullName>
    </submittedName>
</protein>
<dbReference type="InterPro" id="IPR022742">
    <property type="entry name" value="Hydrolase_4"/>
</dbReference>
<dbReference type="RefSeq" id="WP_074987525.1">
    <property type="nucleotide sequence ID" value="NZ_CADFGN010000005.1"/>
</dbReference>
<proteinExistence type="predicted"/>
<dbReference type="Pfam" id="PF12146">
    <property type="entry name" value="Hydrolase_4"/>
    <property type="match status" value="1"/>
</dbReference>
<dbReference type="InterPro" id="IPR029058">
    <property type="entry name" value="AB_hydrolase_fold"/>
</dbReference>
<keyword evidence="3" id="KW-0378">Hydrolase</keyword>
<keyword evidence="1" id="KW-1133">Transmembrane helix</keyword>
<dbReference type="Gene3D" id="3.40.50.1820">
    <property type="entry name" value="alpha/beta hydrolase"/>
    <property type="match status" value="1"/>
</dbReference>
<accession>A0AAQ1GNV2</accession>
<dbReference type="AlphaFoldDB" id="A0AAQ1GNV2"/>
<comment type="caution">
    <text evidence="3">The sequence shown here is derived from an EMBL/GenBank/DDBJ whole genome shotgun (WGS) entry which is preliminary data.</text>
</comment>
<keyword evidence="1" id="KW-0472">Membrane</keyword>
<feature type="transmembrane region" description="Helical" evidence="1">
    <location>
        <begin position="12"/>
        <end position="31"/>
    </location>
</feature>
<evidence type="ECO:0000313" key="3">
    <source>
        <dbReference type="EMBL" id="SEK14902.1"/>
    </source>
</evidence>
<dbReference type="EMBL" id="FNZM01000032">
    <property type="protein sequence ID" value="SEK14902.1"/>
    <property type="molecule type" value="Genomic_DNA"/>
</dbReference>
<dbReference type="GO" id="GO:0016787">
    <property type="term" value="F:hydrolase activity"/>
    <property type="evidence" value="ECO:0007669"/>
    <property type="project" value="UniProtKB-KW"/>
</dbReference>
<dbReference type="PANTHER" id="PTHR43194:SF2">
    <property type="entry name" value="PEROXISOMAL MEMBRANE PROTEIN LPX1"/>
    <property type="match status" value="1"/>
</dbReference>
<sequence>MHAVLFTLIDGVAIVAAIALATLVAALVMVASAGPRAAQSEDVFGFESLDAPPAVSLPPVQRYAARDGEPLAFRFYDSTAPQVLIFVHGSSYHGASYHALAAHLSQRGIARVVLPNLRGHYLSGTRRGDIDYIGQFEDDLADLVTHLRNRGESGSIVLGGHSSGGGLVIRFAGGAHAALVARFLALSPAIARSRSLKANSGWASLHLRRIIGLALLNLFGVHGFDALPVIAFNKPARFRDGSETLAYSYRLNSAYHPRARFDRDVAKLGAQSAVLVGANDEAVDAPLLGELVARASPETYFAILPDINHFGVFTREPAIAAVAAWLAAQPDDGDTQRVAAGAASVV</sequence>
<feature type="domain" description="Serine aminopeptidase S33" evidence="2">
    <location>
        <begin position="82"/>
        <end position="199"/>
    </location>
</feature>
<evidence type="ECO:0000259" key="2">
    <source>
        <dbReference type="Pfam" id="PF12146"/>
    </source>
</evidence>
<reference evidence="3 4" key="1">
    <citation type="submission" date="2016-10" db="EMBL/GenBank/DDBJ databases">
        <authorList>
            <person name="Varghese N."/>
            <person name="Submissions S."/>
        </authorList>
    </citation>
    <scope>NUCLEOTIDE SEQUENCE [LARGE SCALE GENOMIC DNA]</scope>
    <source>
        <strain evidence="3 4">LMG 22274</strain>
    </source>
</reference>
<keyword evidence="1" id="KW-0812">Transmembrane</keyword>
<dbReference type="SUPFAM" id="SSF53474">
    <property type="entry name" value="alpha/beta-Hydrolases"/>
    <property type="match status" value="1"/>
</dbReference>
<dbReference type="PANTHER" id="PTHR43194">
    <property type="entry name" value="HYDROLASE ALPHA/BETA FOLD FAMILY"/>
    <property type="match status" value="1"/>
</dbReference>
<organism evidence="3 4">
    <name type="scientific">Paraburkholderia tropica</name>
    <dbReference type="NCBI Taxonomy" id="92647"/>
    <lineage>
        <taxon>Bacteria</taxon>
        <taxon>Pseudomonadati</taxon>
        <taxon>Pseudomonadota</taxon>
        <taxon>Betaproteobacteria</taxon>
        <taxon>Burkholderiales</taxon>
        <taxon>Burkholderiaceae</taxon>
        <taxon>Paraburkholderia</taxon>
    </lineage>
</organism>
<evidence type="ECO:0000313" key="4">
    <source>
        <dbReference type="Proteomes" id="UP000183529"/>
    </source>
</evidence>
<gene>
    <name evidence="3" type="ORF">SAMN05216550_13248</name>
</gene>